<reference evidence="3" key="2">
    <citation type="submission" date="2024-01" db="EMBL/GenBank/DDBJ databases">
        <title>Comparative genomics of Cryptococcus and Kwoniella reveals pathogenesis evolution and contrasting modes of karyotype evolution via chromosome fusion or intercentromeric recombination.</title>
        <authorList>
            <person name="Coelho M.A."/>
            <person name="David-Palma M."/>
            <person name="Shea T."/>
            <person name="Bowers K."/>
            <person name="McGinley-Smith S."/>
            <person name="Mohammad A.W."/>
            <person name="Gnirke A."/>
            <person name="Yurkov A.M."/>
            <person name="Nowrousian M."/>
            <person name="Sun S."/>
            <person name="Cuomo C.A."/>
            <person name="Heitman J."/>
        </authorList>
    </citation>
    <scope>NUCLEOTIDE SEQUENCE</scope>
    <source>
        <strain evidence="3">CBS 12478</strain>
    </source>
</reference>
<keyword evidence="2" id="KW-0472">Membrane</keyword>
<reference evidence="3" key="1">
    <citation type="submission" date="2017-08" db="EMBL/GenBank/DDBJ databases">
        <authorList>
            <person name="Cuomo C."/>
            <person name="Billmyre B."/>
            <person name="Heitman J."/>
        </authorList>
    </citation>
    <scope>NUCLEOTIDE SEQUENCE</scope>
    <source>
        <strain evidence="3">CBS 12478</strain>
    </source>
</reference>
<evidence type="ECO:0000256" key="2">
    <source>
        <dbReference type="SAM" id="Phobius"/>
    </source>
</evidence>
<evidence type="ECO:0000313" key="4">
    <source>
        <dbReference type="Proteomes" id="UP000322225"/>
    </source>
</evidence>
<evidence type="ECO:0000313" key="3">
    <source>
        <dbReference type="EMBL" id="WWD17541.1"/>
    </source>
</evidence>
<dbReference type="Proteomes" id="UP000322225">
    <property type="component" value="Chromosome 3"/>
</dbReference>
<feature type="transmembrane region" description="Helical" evidence="2">
    <location>
        <begin position="116"/>
        <end position="141"/>
    </location>
</feature>
<feature type="compositionally biased region" description="Basic and acidic residues" evidence="1">
    <location>
        <begin position="210"/>
        <end position="222"/>
    </location>
</feature>
<keyword evidence="2" id="KW-0812">Transmembrane</keyword>
<evidence type="ECO:0000256" key="1">
    <source>
        <dbReference type="SAM" id="MobiDB-lite"/>
    </source>
</evidence>
<proteinExistence type="predicted"/>
<dbReference type="RefSeq" id="XP_031859159.2">
    <property type="nucleotide sequence ID" value="XM_032006490.2"/>
</dbReference>
<name>A0AAJ8LHT9_9TREE</name>
<feature type="region of interest" description="Disordered" evidence="1">
    <location>
        <begin position="172"/>
        <end position="222"/>
    </location>
</feature>
<gene>
    <name evidence="3" type="ORF">CI109_101982</name>
</gene>
<feature type="compositionally biased region" description="Polar residues" evidence="1">
    <location>
        <begin position="182"/>
        <end position="205"/>
    </location>
</feature>
<dbReference type="EMBL" id="CP144053">
    <property type="protein sequence ID" value="WWD17541.1"/>
    <property type="molecule type" value="Genomic_DNA"/>
</dbReference>
<dbReference type="AlphaFoldDB" id="A0AAJ8LHT9"/>
<keyword evidence="2" id="KW-1133">Transmembrane helix</keyword>
<dbReference type="GeneID" id="43590648"/>
<sequence length="254" mass="27706">MADLEAVRGEEVVMVTGEVSFSSLIKMSGTTTQPSGSTTKMFGGSFLPSNPFDIPETRDLVESKIASGEITRGDVEIMEKGYRWMIYTPPATAVAFSALVWQLMKKQYPRPRLITRMFWGSLALGSGGLLGFGAAGMAAAMEVNEKIQDGERKAEIFDEITDLSRRIREEASAPSVLGSNPAVPQTPATTAQSTGPKKPYSSNVIPGSRLPRDFEFPTERQGGEDLLIGSEILKKETRSTWGYVKSWIPGMKKD</sequence>
<feature type="transmembrane region" description="Helical" evidence="2">
    <location>
        <begin position="84"/>
        <end position="104"/>
    </location>
</feature>
<dbReference type="KEGG" id="ksn:43590648"/>
<organism evidence="3 4">
    <name type="scientific">Kwoniella shandongensis</name>
    <dbReference type="NCBI Taxonomy" id="1734106"/>
    <lineage>
        <taxon>Eukaryota</taxon>
        <taxon>Fungi</taxon>
        <taxon>Dikarya</taxon>
        <taxon>Basidiomycota</taxon>
        <taxon>Agaricomycotina</taxon>
        <taxon>Tremellomycetes</taxon>
        <taxon>Tremellales</taxon>
        <taxon>Cryptococcaceae</taxon>
        <taxon>Kwoniella</taxon>
    </lineage>
</organism>
<accession>A0AAJ8LHT9</accession>
<keyword evidence="4" id="KW-1185">Reference proteome</keyword>
<protein>
    <submittedName>
        <fullName evidence="3">Uncharacterized protein</fullName>
    </submittedName>
</protein>